<accession>A0A3B0W7C8</accession>
<feature type="transmembrane region" description="Helical" evidence="1">
    <location>
        <begin position="42"/>
        <end position="64"/>
    </location>
</feature>
<keyword evidence="1" id="KW-0472">Membrane</keyword>
<keyword evidence="1" id="KW-0812">Transmembrane</keyword>
<keyword evidence="1" id="KW-1133">Transmembrane helix</keyword>
<evidence type="ECO:0000256" key="1">
    <source>
        <dbReference type="SAM" id="Phobius"/>
    </source>
</evidence>
<evidence type="ECO:0000313" key="2">
    <source>
        <dbReference type="EMBL" id="VAW51221.1"/>
    </source>
</evidence>
<sequence length="99" mass="11050">MKANNKIISKDLFTSDDENIDDVLFFNEPSSLNSNAARELKVLYLLYSVFSIFVLSFISILFFFGIETDLLQNVVTTVLSAAVVITAFALLYATAKIIE</sequence>
<gene>
    <name evidence="2" type="ORF">MNBD_GAMMA06-2179</name>
</gene>
<organism evidence="2">
    <name type="scientific">hydrothermal vent metagenome</name>
    <dbReference type="NCBI Taxonomy" id="652676"/>
    <lineage>
        <taxon>unclassified sequences</taxon>
        <taxon>metagenomes</taxon>
        <taxon>ecological metagenomes</taxon>
    </lineage>
</organism>
<feature type="transmembrane region" description="Helical" evidence="1">
    <location>
        <begin position="70"/>
        <end position="93"/>
    </location>
</feature>
<name>A0A3B0W7C8_9ZZZZ</name>
<protein>
    <submittedName>
        <fullName evidence="2">Uncharacterized protein</fullName>
    </submittedName>
</protein>
<dbReference type="EMBL" id="UOFD01000025">
    <property type="protein sequence ID" value="VAW51221.1"/>
    <property type="molecule type" value="Genomic_DNA"/>
</dbReference>
<proteinExistence type="predicted"/>
<dbReference type="AlphaFoldDB" id="A0A3B0W7C8"/>
<reference evidence="2" key="1">
    <citation type="submission" date="2018-06" db="EMBL/GenBank/DDBJ databases">
        <authorList>
            <person name="Zhirakovskaya E."/>
        </authorList>
    </citation>
    <scope>NUCLEOTIDE SEQUENCE</scope>
</reference>